<sequence>MCTNNGASRRVELLSERLIVKQPDALLRGNEVNDTVLEDFKVRRVTFDPESSDQGALAFFTPMPLEVLRKYPVRPDLLLPEELPNLDFRDYDPPADAQADDNEYWNTGLCTEMLAEYFKSYILGGFPRRLPPNTCSLADMRQLNWISVPHPFLLGAGLDCYYPRSRNSWSAGPIIEPKSSGDHVYSHTTLVVTQDCEGSNDSMLFGELAPIICSMYNRARQPQVPNEDQESMFDAPGKIAHAVTLASSPFPPEPQGLRTLPSSHVDGASISYKKTQICSTPHLDTYSGYVHLPPRADDAHPHPSNLFFYYAKSAEKRTTPLTIYLGGGPGASSMSSMATEVGPCSVNSDSNSTSPNPWSWTRESDILFIDQPVQTGFSYDVLTNATIDYSTSTITPTDFDDGVPVANHTFGVGVFGSQDLNGTANSTTNGARVLWDFMQVWINEFPEYESPDKKIHIWSESFGGRYGPTYAAYFLDQNEKIRNNEVTEISSPSPITIDTLSIHNGCSDITTQGAFYPEYAYNNTYGVQAITETQYEEAKYNWTKPGGCLDMAVQCQELVQKLDPYNFGNNAEVNDVCFAADEYCYENVLAVYALSGRDIHDLAEVPTTTVPLPYSDGFFNRAWVQNALGVPVNYTMNSYTIYNAFWSTGNALITRGNAMDHFSSIMERGVKVNLIYGDRDYLCNWMGGENVSLSIKHDQSAEFSSSGYADLITNKTYVGGVVRQHGNLSFTRVFDAGHTVPAFQPETMFRVFSRIMNSKDIATGNVTLTEKRRETYRTQGPHSTFDRKNKLPSPATPLCYTLDMPTTCTDNQQAALLNGTAIVEDFVVKWPVS</sequence>
<dbReference type="InterPro" id="IPR033124">
    <property type="entry name" value="Ser_caboxypep_his_AS"/>
</dbReference>
<keyword evidence="3" id="KW-0645">Protease</keyword>
<dbReference type="EMBL" id="MKZY01000006">
    <property type="protein sequence ID" value="OOO08031.1"/>
    <property type="molecule type" value="Genomic_DNA"/>
</dbReference>
<dbReference type="Pfam" id="PF00450">
    <property type="entry name" value="Peptidase_S10"/>
    <property type="match status" value="1"/>
</dbReference>
<dbReference type="VEuPathDB" id="FungiDB:AO090103000153"/>
<keyword evidence="4" id="KW-0732">Signal</keyword>
<organism evidence="7 8">
    <name type="scientific">Aspergillus oryzae</name>
    <name type="common">Yellow koji mold</name>
    <dbReference type="NCBI Taxonomy" id="5062"/>
    <lineage>
        <taxon>Eukaryota</taxon>
        <taxon>Fungi</taxon>
        <taxon>Dikarya</taxon>
        <taxon>Ascomycota</taxon>
        <taxon>Pezizomycotina</taxon>
        <taxon>Eurotiomycetes</taxon>
        <taxon>Eurotiomycetidae</taxon>
        <taxon>Eurotiales</taxon>
        <taxon>Aspergillaceae</taxon>
        <taxon>Aspergillus</taxon>
        <taxon>Aspergillus subgen. Circumdati</taxon>
    </lineage>
</organism>
<dbReference type="GO" id="GO:0006508">
    <property type="term" value="P:proteolysis"/>
    <property type="evidence" value="ECO:0007669"/>
    <property type="project" value="UniProtKB-KW"/>
</dbReference>
<dbReference type="SUPFAM" id="SSF53474">
    <property type="entry name" value="alpha/beta-Hydrolases"/>
    <property type="match status" value="1"/>
</dbReference>
<dbReference type="GO" id="GO:0000324">
    <property type="term" value="C:fungal-type vacuole"/>
    <property type="evidence" value="ECO:0007669"/>
    <property type="project" value="TreeGrafter"/>
</dbReference>
<gene>
    <name evidence="7" type="ORF">OAory_01045310</name>
</gene>
<keyword evidence="5" id="KW-0378">Hydrolase</keyword>
<reference evidence="7 8" key="1">
    <citation type="submission" date="2016-10" db="EMBL/GenBank/DDBJ databases">
        <title>Genome sequencing of Aspergillus oryzae BCC7051.</title>
        <authorList>
            <person name="Thammarongtham C."/>
            <person name="Vorapreeda T."/>
            <person name="Nookaew I."/>
            <person name="Srisuk T."/>
            <person name="Land M."/>
            <person name="Jeennor S."/>
            <person name="Laoteng K."/>
        </authorList>
    </citation>
    <scope>NUCLEOTIDE SEQUENCE [LARGE SCALE GENOMIC DNA]</scope>
    <source>
        <strain evidence="7 8">BCC7051</strain>
    </source>
</reference>
<evidence type="ECO:0000313" key="8">
    <source>
        <dbReference type="Proteomes" id="UP000190312"/>
    </source>
</evidence>
<dbReference type="Proteomes" id="UP000190312">
    <property type="component" value="Unassembled WGS sequence"/>
</dbReference>
<comment type="caution">
    <text evidence="7">The sequence shown here is derived from an EMBL/GenBank/DDBJ whole genome shotgun (WGS) entry which is preliminary data.</text>
</comment>
<evidence type="ECO:0000256" key="4">
    <source>
        <dbReference type="ARBA" id="ARBA00022729"/>
    </source>
</evidence>
<comment type="similarity">
    <text evidence="1">Belongs to the peptidase S10 family.</text>
</comment>
<evidence type="ECO:0000256" key="6">
    <source>
        <dbReference type="ARBA" id="ARBA00023180"/>
    </source>
</evidence>
<dbReference type="eggNOG" id="KOG1282">
    <property type="taxonomic scope" value="Eukaryota"/>
</dbReference>
<keyword evidence="2 7" id="KW-0121">Carboxypeptidase</keyword>
<dbReference type="GO" id="GO:0004185">
    <property type="term" value="F:serine-type carboxypeptidase activity"/>
    <property type="evidence" value="ECO:0007669"/>
    <property type="project" value="InterPro"/>
</dbReference>
<dbReference type="PROSITE" id="PS00560">
    <property type="entry name" value="CARBOXYPEPT_SER_HIS"/>
    <property type="match status" value="1"/>
</dbReference>
<name>A0A1S9DG16_ASPOZ</name>
<evidence type="ECO:0000256" key="3">
    <source>
        <dbReference type="ARBA" id="ARBA00022670"/>
    </source>
</evidence>
<dbReference type="PANTHER" id="PTHR11802">
    <property type="entry name" value="SERINE PROTEASE FAMILY S10 SERINE CARBOXYPEPTIDASE"/>
    <property type="match status" value="1"/>
</dbReference>
<dbReference type="OrthoDB" id="443318at2759"/>
<evidence type="ECO:0000256" key="2">
    <source>
        <dbReference type="ARBA" id="ARBA00022645"/>
    </source>
</evidence>
<evidence type="ECO:0000256" key="1">
    <source>
        <dbReference type="ARBA" id="ARBA00009431"/>
    </source>
</evidence>
<dbReference type="PRINTS" id="PR00724">
    <property type="entry name" value="CRBOXYPTASEC"/>
</dbReference>
<accession>A0A1S9DG16</accession>
<dbReference type="AlphaFoldDB" id="A0A1S9DG16"/>
<dbReference type="Gene3D" id="3.40.50.1820">
    <property type="entry name" value="alpha/beta hydrolase"/>
    <property type="match status" value="1"/>
</dbReference>
<dbReference type="PANTHER" id="PTHR11802:SF189">
    <property type="entry name" value="CARBOXYPEPTIDASE"/>
    <property type="match status" value="1"/>
</dbReference>
<keyword evidence="6" id="KW-0325">Glycoprotein</keyword>
<proteinExistence type="inferred from homology"/>
<evidence type="ECO:0000313" key="7">
    <source>
        <dbReference type="EMBL" id="OOO08031.1"/>
    </source>
</evidence>
<protein>
    <submittedName>
        <fullName evidence="7">Peptidase S10 serine carboxypeptidase</fullName>
    </submittedName>
</protein>
<evidence type="ECO:0000256" key="5">
    <source>
        <dbReference type="ARBA" id="ARBA00022801"/>
    </source>
</evidence>
<dbReference type="InterPro" id="IPR029058">
    <property type="entry name" value="AB_hydrolase_fold"/>
</dbReference>
<dbReference type="InterPro" id="IPR001563">
    <property type="entry name" value="Peptidase_S10"/>
</dbReference>